<reference evidence="2" key="2">
    <citation type="submission" date="2022-10" db="EMBL/GenBank/DDBJ databases">
        <authorList>
            <consortium name="ENA_rothamsted_submissions"/>
            <consortium name="culmorum"/>
            <person name="King R."/>
        </authorList>
    </citation>
    <scope>NUCLEOTIDE SEQUENCE</scope>
</reference>
<protein>
    <submittedName>
        <fullName evidence="2">Uncharacterized protein</fullName>
    </submittedName>
</protein>
<name>A0A9N9R751_9NEOP</name>
<keyword evidence="3" id="KW-1185">Reference proteome</keyword>
<reference evidence="2" key="1">
    <citation type="submission" date="2021-12" db="EMBL/GenBank/DDBJ databases">
        <authorList>
            <person name="King R."/>
        </authorList>
    </citation>
    <scope>NUCLEOTIDE SEQUENCE</scope>
</reference>
<evidence type="ECO:0000313" key="2">
    <source>
        <dbReference type="EMBL" id="CAG9790854.1"/>
    </source>
</evidence>
<evidence type="ECO:0000313" key="3">
    <source>
        <dbReference type="Proteomes" id="UP001153714"/>
    </source>
</evidence>
<dbReference type="Proteomes" id="UP001153714">
    <property type="component" value="Chromosome 3"/>
</dbReference>
<feature type="region of interest" description="Disordered" evidence="1">
    <location>
        <begin position="70"/>
        <end position="126"/>
    </location>
</feature>
<feature type="compositionally biased region" description="Basic and acidic residues" evidence="1">
    <location>
        <begin position="95"/>
        <end position="110"/>
    </location>
</feature>
<dbReference type="EMBL" id="OU893334">
    <property type="protein sequence ID" value="CAG9790854.1"/>
    <property type="molecule type" value="Genomic_DNA"/>
</dbReference>
<gene>
    <name evidence="2" type="ORF">DIATSA_LOCUS8503</name>
</gene>
<proteinExistence type="predicted"/>
<dbReference type="OrthoDB" id="7467237at2759"/>
<evidence type="ECO:0000256" key="1">
    <source>
        <dbReference type="SAM" id="MobiDB-lite"/>
    </source>
</evidence>
<accession>A0A9N9R751</accession>
<sequence>MDDDKNPTKTDILTIQTASKQKNDNTTNIMQNTILNEETDNTVKQIMTGNDDRMKQKILDAIASIVPTERETPTCVSENRYPTADLQMSTNEETTPAKKEKISLNEDIEPKNQLPPADVQNRLMEK</sequence>
<organism evidence="2 3">
    <name type="scientific">Diatraea saccharalis</name>
    <name type="common">sugarcane borer</name>
    <dbReference type="NCBI Taxonomy" id="40085"/>
    <lineage>
        <taxon>Eukaryota</taxon>
        <taxon>Metazoa</taxon>
        <taxon>Ecdysozoa</taxon>
        <taxon>Arthropoda</taxon>
        <taxon>Hexapoda</taxon>
        <taxon>Insecta</taxon>
        <taxon>Pterygota</taxon>
        <taxon>Neoptera</taxon>
        <taxon>Endopterygota</taxon>
        <taxon>Lepidoptera</taxon>
        <taxon>Glossata</taxon>
        <taxon>Ditrysia</taxon>
        <taxon>Pyraloidea</taxon>
        <taxon>Crambidae</taxon>
        <taxon>Crambinae</taxon>
        <taxon>Diatraea</taxon>
    </lineage>
</organism>
<dbReference type="AlphaFoldDB" id="A0A9N9R751"/>